<organism evidence="3 4">
    <name type="scientific">Allacma fusca</name>
    <dbReference type="NCBI Taxonomy" id="39272"/>
    <lineage>
        <taxon>Eukaryota</taxon>
        <taxon>Metazoa</taxon>
        <taxon>Ecdysozoa</taxon>
        <taxon>Arthropoda</taxon>
        <taxon>Hexapoda</taxon>
        <taxon>Collembola</taxon>
        <taxon>Symphypleona</taxon>
        <taxon>Sminthuridae</taxon>
        <taxon>Allacma</taxon>
    </lineage>
</organism>
<dbReference type="SMART" id="SM00280">
    <property type="entry name" value="KAZAL"/>
    <property type="match status" value="1"/>
</dbReference>
<dbReference type="InterPro" id="IPR002350">
    <property type="entry name" value="Kazal_dom"/>
</dbReference>
<dbReference type="CDD" id="cd00104">
    <property type="entry name" value="KAZAL_FS"/>
    <property type="match status" value="1"/>
</dbReference>
<dbReference type="Proteomes" id="UP000708208">
    <property type="component" value="Unassembled WGS sequence"/>
</dbReference>
<accession>A0A8J2LHI5</accession>
<protein>
    <recommendedName>
        <fullName evidence="2">Kazal-like domain-containing protein</fullName>
    </recommendedName>
</protein>
<feature type="signal peptide" evidence="1">
    <location>
        <begin position="1"/>
        <end position="23"/>
    </location>
</feature>
<dbReference type="PROSITE" id="PS00282">
    <property type="entry name" value="KAZAL_1"/>
    <property type="match status" value="1"/>
</dbReference>
<evidence type="ECO:0000259" key="2">
    <source>
        <dbReference type="PROSITE" id="PS51465"/>
    </source>
</evidence>
<gene>
    <name evidence="3" type="ORF">AFUS01_LOCUS44955</name>
</gene>
<dbReference type="AlphaFoldDB" id="A0A8J2LHI5"/>
<name>A0A8J2LHI5_9HEXA</name>
<dbReference type="Pfam" id="PF07648">
    <property type="entry name" value="Kazal_2"/>
    <property type="match status" value="1"/>
</dbReference>
<keyword evidence="4" id="KW-1185">Reference proteome</keyword>
<sequence length="113" mass="12891">MNPFLKYLPVILLIFWTSDSVSGKCLEQHQCGPCRRHWDPICGSDGITYSNSCTLNCVRSSCDRALQIVHGGSCEGSQEFDYQYIDKLEFIDEDEDAASLSESEEEDEDERRK</sequence>
<evidence type="ECO:0000313" key="4">
    <source>
        <dbReference type="Proteomes" id="UP000708208"/>
    </source>
</evidence>
<reference evidence="3" key="1">
    <citation type="submission" date="2021-06" db="EMBL/GenBank/DDBJ databases">
        <authorList>
            <person name="Hodson N. C."/>
            <person name="Mongue J. A."/>
            <person name="Jaron S. K."/>
        </authorList>
    </citation>
    <scope>NUCLEOTIDE SEQUENCE</scope>
</reference>
<proteinExistence type="predicted"/>
<feature type="domain" description="Kazal-like" evidence="2">
    <location>
        <begin position="26"/>
        <end position="76"/>
    </location>
</feature>
<dbReference type="PROSITE" id="PS51465">
    <property type="entry name" value="KAZAL_2"/>
    <property type="match status" value="1"/>
</dbReference>
<feature type="chain" id="PRO_5035248888" description="Kazal-like domain-containing protein" evidence="1">
    <location>
        <begin position="24"/>
        <end position="113"/>
    </location>
</feature>
<dbReference type="EMBL" id="CAJVCH010570689">
    <property type="protein sequence ID" value="CAG7835608.1"/>
    <property type="molecule type" value="Genomic_DNA"/>
</dbReference>
<keyword evidence="1" id="KW-0732">Signal</keyword>
<evidence type="ECO:0000313" key="3">
    <source>
        <dbReference type="EMBL" id="CAG7835608.1"/>
    </source>
</evidence>
<dbReference type="OrthoDB" id="328123at2759"/>
<comment type="caution">
    <text evidence="3">The sequence shown here is derived from an EMBL/GenBank/DDBJ whole genome shotgun (WGS) entry which is preliminary data.</text>
</comment>
<evidence type="ECO:0000256" key="1">
    <source>
        <dbReference type="SAM" id="SignalP"/>
    </source>
</evidence>